<keyword evidence="1" id="KW-1133">Transmembrane helix</keyword>
<dbReference type="AlphaFoldDB" id="A0A9W8TRE3"/>
<dbReference type="Proteomes" id="UP001148614">
    <property type="component" value="Unassembled WGS sequence"/>
</dbReference>
<gene>
    <name evidence="2" type="ORF">NPX13_g1251</name>
</gene>
<keyword evidence="1" id="KW-0472">Membrane</keyword>
<name>A0A9W8TRE3_9PEZI</name>
<keyword evidence="1" id="KW-0812">Transmembrane</keyword>
<organism evidence="2 3">
    <name type="scientific">Xylaria arbuscula</name>
    <dbReference type="NCBI Taxonomy" id="114810"/>
    <lineage>
        <taxon>Eukaryota</taxon>
        <taxon>Fungi</taxon>
        <taxon>Dikarya</taxon>
        <taxon>Ascomycota</taxon>
        <taxon>Pezizomycotina</taxon>
        <taxon>Sordariomycetes</taxon>
        <taxon>Xylariomycetidae</taxon>
        <taxon>Xylariales</taxon>
        <taxon>Xylariaceae</taxon>
        <taxon>Xylaria</taxon>
    </lineage>
</organism>
<proteinExistence type="predicted"/>
<feature type="transmembrane region" description="Helical" evidence="1">
    <location>
        <begin position="12"/>
        <end position="32"/>
    </location>
</feature>
<dbReference type="EMBL" id="JANPWZ010000109">
    <property type="protein sequence ID" value="KAJ3579310.1"/>
    <property type="molecule type" value="Genomic_DNA"/>
</dbReference>
<accession>A0A9W8TRE3</accession>
<reference evidence="2" key="1">
    <citation type="submission" date="2022-07" db="EMBL/GenBank/DDBJ databases">
        <title>Genome Sequence of Xylaria arbuscula.</title>
        <authorList>
            <person name="Buettner E."/>
        </authorList>
    </citation>
    <scope>NUCLEOTIDE SEQUENCE</scope>
    <source>
        <strain evidence="2">VT107</strain>
    </source>
</reference>
<evidence type="ECO:0000313" key="3">
    <source>
        <dbReference type="Proteomes" id="UP001148614"/>
    </source>
</evidence>
<protein>
    <submittedName>
        <fullName evidence="2">Uncharacterized protein</fullName>
    </submittedName>
</protein>
<evidence type="ECO:0000313" key="2">
    <source>
        <dbReference type="EMBL" id="KAJ3579310.1"/>
    </source>
</evidence>
<comment type="caution">
    <text evidence="2">The sequence shown here is derived from an EMBL/GenBank/DDBJ whole genome shotgun (WGS) entry which is preliminary data.</text>
</comment>
<evidence type="ECO:0000256" key="1">
    <source>
        <dbReference type="SAM" id="Phobius"/>
    </source>
</evidence>
<keyword evidence="3" id="KW-1185">Reference proteome</keyword>
<sequence>MSSFGTDFAIAIGVAAAGTIVALILVCTLAHCGPRLCGMGRKDQWFASDVEKHEVPGPNSPFITSGEHLEPRYA</sequence>